<proteinExistence type="predicted"/>
<comment type="caution">
    <text evidence="1">The sequence shown here is derived from an EMBL/GenBank/DDBJ whole genome shotgun (WGS) entry which is preliminary data.</text>
</comment>
<gene>
    <name evidence="1" type="ORF">GCM10011583_73640</name>
</gene>
<accession>A0ABQ2F1B5</accession>
<reference evidence="2" key="1">
    <citation type="journal article" date="2019" name="Int. J. Syst. Evol. Microbiol.">
        <title>The Global Catalogue of Microorganisms (GCM) 10K type strain sequencing project: providing services to taxonomists for standard genome sequencing and annotation.</title>
        <authorList>
            <consortium name="The Broad Institute Genomics Platform"/>
            <consortium name="The Broad Institute Genome Sequencing Center for Infectious Disease"/>
            <person name="Wu L."/>
            <person name="Ma J."/>
        </authorList>
    </citation>
    <scope>NUCLEOTIDE SEQUENCE [LARGE SCALE GENOMIC DNA]</scope>
    <source>
        <strain evidence="2">CGMCC 4.7275</strain>
    </source>
</reference>
<dbReference type="EMBL" id="BMMV01000044">
    <property type="protein sequence ID" value="GGK31027.1"/>
    <property type="molecule type" value="Genomic_DNA"/>
</dbReference>
<sequence length="236" mass="27023">MSEQPGSVLSPSGFEAAWCATDLGKYRACRYTYEDYSLESLPPLDSNQFEGAFRWLGDAGDPIPRQVVKLNGLARDLSAGGLTLPRDFVTFQTSENLHGSLDEVSVTGCWTNLSKPLPSPVEPGTFLVRFFRDQQDCVIWYLYLRPTSEAFVVYSALDYEYEYETRRDGEETQTDLEDAEEQRAAILWCAPSFEEFAYRFWVENRLWHAVNDRDLPRLEPQLQDYLNHYAPSGAPM</sequence>
<protein>
    <submittedName>
        <fullName evidence="1">Uncharacterized protein</fullName>
    </submittedName>
</protein>
<evidence type="ECO:0000313" key="2">
    <source>
        <dbReference type="Proteomes" id="UP000660265"/>
    </source>
</evidence>
<dbReference type="Proteomes" id="UP000660265">
    <property type="component" value="Unassembled WGS sequence"/>
</dbReference>
<evidence type="ECO:0000313" key="1">
    <source>
        <dbReference type="EMBL" id="GGK31027.1"/>
    </source>
</evidence>
<organism evidence="1 2">
    <name type="scientific">Streptomyces camponoticapitis</name>
    <dbReference type="NCBI Taxonomy" id="1616125"/>
    <lineage>
        <taxon>Bacteria</taxon>
        <taxon>Bacillati</taxon>
        <taxon>Actinomycetota</taxon>
        <taxon>Actinomycetes</taxon>
        <taxon>Kitasatosporales</taxon>
        <taxon>Streptomycetaceae</taxon>
        <taxon>Streptomyces</taxon>
    </lineage>
</organism>
<keyword evidence="2" id="KW-1185">Reference proteome</keyword>
<name>A0ABQ2F1B5_9ACTN</name>
<dbReference type="RefSeq" id="WP_189111927.1">
    <property type="nucleotide sequence ID" value="NZ_BMMV01000044.1"/>
</dbReference>